<dbReference type="GO" id="GO:0005634">
    <property type="term" value="C:nucleus"/>
    <property type="evidence" value="ECO:0000318"/>
    <property type="project" value="GO_Central"/>
</dbReference>
<dbReference type="GeneID" id="118407562"/>
<proteinExistence type="predicted"/>
<gene>
    <name evidence="3" type="primary">LOC118407562</name>
</gene>
<dbReference type="Gene3D" id="3.60.20.10">
    <property type="entry name" value="Glutamine Phosphoribosylpyrophosphate, subunit 1, domain 1"/>
    <property type="match status" value="1"/>
</dbReference>
<dbReference type="OrthoDB" id="14612at2759"/>
<accession>A0A9J7KHS5</accession>
<dbReference type="SUPFAM" id="SSF56235">
    <property type="entry name" value="N-terminal nucleophile aminohydrolases (Ntn hydrolases)"/>
    <property type="match status" value="1"/>
</dbReference>
<dbReference type="InterPro" id="IPR050115">
    <property type="entry name" value="Proteasome_alpha"/>
</dbReference>
<dbReference type="PANTHER" id="PTHR11599">
    <property type="entry name" value="PROTEASOME SUBUNIT ALPHA/BETA"/>
    <property type="match status" value="1"/>
</dbReference>
<dbReference type="GO" id="GO:0043161">
    <property type="term" value="P:proteasome-mediated ubiquitin-dependent protein catabolic process"/>
    <property type="evidence" value="ECO:0000318"/>
    <property type="project" value="GO_Central"/>
</dbReference>
<sequence>MVSTSVEKIVEVDSHIGCAVSGLVADSRTMIDKARVEAQNYWFTYNEQMSVESVCQAVANLAIQFGEEDPDPGAMSRPFGVALLVAGIDEKGPQLFHMDPSDTLFHLQCLFVIADGLSAITKLLQWLEAQLSEEEPHSVIKDNINCLKRDHVLQQIRSLVQDNPEVAMDSIVHMTQHMSPSQRNEVARILATMDTSS</sequence>
<dbReference type="KEGG" id="bfo:118407562"/>
<dbReference type="AlphaFoldDB" id="A0A9J7KHS5"/>
<dbReference type="InterPro" id="IPR001353">
    <property type="entry name" value="Proteasome_sua/b"/>
</dbReference>
<name>A0A9J7KHS5_BRAFL</name>
<keyword evidence="1" id="KW-0647">Proteasome</keyword>
<protein>
    <submittedName>
        <fullName evidence="3">Proteasome subunit alpha type-5-like</fullName>
    </submittedName>
</protein>
<dbReference type="InterPro" id="IPR029055">
    <property type="entry name" value="Ntn_hydrolases_N"/>
</dbReference>
<dbReference type="RefSeq" id="XP_035663934.1">
    <property type="nucleotide sequence ID" value="XM_035808041.1"/>
</dbReference>
<evidence type="ECO:0000256" key="1">
    <source>
        <dbReference type="ARBA" id="ARBA00022942"/>
    </source>
</evidence>
<dbReference type="GO" id="GO:0019773">
    <property type="term" value="C:proteasome core complex, alpha-subunit complex"/>
    <property type="evidence" value="ECO:0000318"/>
    <property type="project" value="GO_Central"/>
</dbReference>
<evidence type="ECO:0000313" key="3">
    <source>
        <dbReference type="RefSeq" id="XP_035663934.1"/>
    </source>
</evidence>
<evidence type="ECO:0000313" key="2">
    <source>
        <dbReference type="Proteomes" id="UP000001554"/>
    </source>
</evidence>
<dbReference type="Pfam" id="PF00227">
    <property type="entry name" value="Proteasome"/>
    <property type="match status" value="1"/>
</dbReference>
<organism evidence="2 3">
    <name type="scientific">Branchiostoma floridae</name>
    <name type="common">Florida lancelet</name>
    <name type="synonym">Amphioxus</name>
    <dbReference type="NCBI Taxonomy" id="7739"/>
    <lineage>
        <taxon>Eukaryota</taxon>
        <taxon>Metazoa</taxon>
        <taxon>Chordata</taxon>
        <taxon>Cephalochordata</taxon>
        <taxon>Leptocardii</taxon>
        <taxon>Amphioxiformes</taxon>
        <taxon>Branchiostomatidae</taxon>
        <taxon>Branchiostoma</taxon>
    </lineage>
</organism>
<keyword evidence="2" id="KW-1185">Reference proteome</keyword>
<reference evidence="3" key="1">
    <citation type="submission" date="2025-08" db="UniProtKB">
        <authorList>
            <consortium name="RefSeq"/>
        </authorList>
    </citation>
    <scope>IDENTIFICATION</scope>
    <source>
        <strain evidence="3">S238N-H82</strain>
        <tissue evidence="3">Testes</tissue>
    </source>
</reference>
<dbReference type="Proteomes" id="UP000001554">
    <property type="component" value="Unplaced"/>
</dbReference>